<dbReference type="InterPro" id="IPR011990">
    <property type="entry name" value="TPR-like_helical_dom_sf"/>
</dbReference>
<sequence>MTKASDVAQYIKSGQKSLGTGDMKTALKEFLEASNLDPENPEANYFIGVTCTRMEE</sequence>
<accession>A0A0F9D3G3</accession>
<dbReference type="Gene3D" id="1.25.40.10">
    <property type="entry name" value="Tetratricopeptide repeat domain"/>
    <property type="match status" value="1"/>
</dbReference>
<dbReference type="InterPro" id="IPR019734">
    <property type="entry name" value="TPR_rpt"/>
</dbReference>
<dbReference type="PROSITE" id="PS50005">
    <property type="entry name" value="TPR"/>
    <property type="match status" value="1"/>
</dbReference>
<organism evidence="1">
    <name type="scientific">marine sediment metagenome</name>
    <dbReference type="NCBI Taxonomy" id="412755"/>
    <lineage>
        <taxon>unclassified sequences</taxon>
        <taxon>metagenomes</taxon>
        <taxon>ecological metagenomes</taxon>
    </lineage>
</organism>
<feature type="non-terminal residue" evidence="1">
    <location>
        <position position="56"/>
    </location>
</feature>
<gene>
    <name evidence="1" type="ORF">LCGC14_2593750</name>
</gene>
<evidence type="ECO:0000313" key="1">
    <source>
        <dbReference type="EMBL" id="KKL06663.1"/>
    </source>
</evidence>
<dbReference type="EMBL" id="LAZR01043612">
    <property type="protein sequence ID" value="KKL06663.1"/>
    <property type="molecule type" value="Genomic_DNA"/>
</dbReference>
<dbReference type="SUPFAM" id="SSF48452">
    <property type="entry name" value="TPR-like"/>
    <property type="match status" value="1"/>
</dbReference>
<comment type="caution">
    <text evidence="1">The sequence shown here is derived from an EMBL/GenBank/DDBJ whole genome shotgun (WGS) entry which is preliminary data.</text>
</comment>
<reference evidence="1" key="1">
    <citation type="journal article" date="2015" name="Nature">
        <title>Complex archaea that bridge the gap between prokaryotes and eukaryotes.</title>
        <authorList>
            <person name="Spang A."/>
            <person name="Saw J.H."/>
            <person name="Jorgensen S.L."/>
            <person name="Zaremba-Niedzwiedzka K."/>
            <person name="Martijn J."/>
            <person name="Lind A.E."/>
            <person name="van Eijk R."/>
            <person name="Schleper C."/>
            <person name="Guy L."/>
            <person name="Ettema T.J."/>
        </authorList>
    </citation>
    <scope>NUCLEOTIDE SEQUENCE</scope>
</reference>
<dbReference type="AlphaFoldDB" id="A0A0F9D3G3"/>
<proteinExistence type="predicted"/>
<name>A0A0F9D3G3_9ZZZZ</name>
<protein>
    <submittedName>
        <fullName evidence="1">Uncharacterized protein</fullName>
    </submittedName>
</protein>